<dbReference type="InterPro" id="IPR019757">
    <property type="entry name" value="Pept_S26A_signal_pept_1_Lys-AS"/>
</dbReference>
<dbReference type="InterPro" id="IPR019533">
    <property type="entry name" value="Peptidase_S26"/>
</dbReference>
<dbReference type="CDD" id="cd06530">
    <property type="entry name" value="S26_SPase_I"/>
    <property type="match status" value="1"/>
</dbReference>
<dbReference type="EMBL" id="AGXA01000007">
    <property type="protein sequence ID" value="EKU93960.1"/>
    <property type="molecule type" value="Genomic_DNA"/>
</dbReference>
<dbReference type="GO" id="GO:0004252">
    <property type="term" value="F:serine-type endopeptidase activity"/>
    <property type="evidence" value="ECO:0007669"/>
    <property type="project" value="InterPro"/>
</dbReference>
<comment type="caution">
    <text evidence="12">The sequence shown here is derived from an EMBL/GenBank/DDBJ whole genome shotgun (WGS) entry which is preliminary data.</text>
</comment>
<dbReference type="GO" id="GO:0006465">
    <property type="term" value="P:signal peptide processing"/>
    <property type="evidence" value="ECO:0007669"/>
    <property type="project" value="InterPro"/>
</dbReference>
<dbReference type="Gene3D" id="2.10.109.10">
    <property type="entry name" value="Umud Fragment, subunit A"/>
    <property type="match status" value="1"/>
</dbReference>
<dbReference type="HOGENOM" id="CLU_028723_5_0_9"/>
<feature type="active site" evidence="7">
    <location>
        <position position="59"/>
    </location>
</feature>
<evidence type="ECO:0000256" key="4">
    <source>
        <dbReference type="ARBA" id="ARBA00013208"/>
    </source>
</evidence>
<dbReference type="InterPro" id="IPR019756">
    <property type="entry name" value="Pept_S26A_signal_pept_1_Ser-AS"/>
</dbReference>
<evidence type="ECO:0000256" key="10">
    <source>
        <dbReference type="SAM" id="MobiDB-lite"/>
    </source>
</evidence>
<reference evidence="12 13" key="1">
    <citation type="submission" date="2012-09" db="EMBL/GenBank/DDBJ databases">
        <title>The Genome Sequence of Alloiococcus otitis ATCC 51267.</title>
        <authorList>
            <consortium name="The Broad Institute Genome Sequencing Platform"/>
            <person name="Earl A."/>
            <person name="Ward D."/>
            <person name="Feldgarden M."/>
            <person name="Gevers D."/>
            <person name="Huys G."/>
            <person name="Walker B."/>
            <person name="Young S.K."/>
            <person name="Zeng Q."/>
            <person name="Gargeya S."/>
            <person name="Fitzgerald M."/>
            <person name="Haas B."/>
            <person name="Abouelleil A."/>
            <person name="Alvarado L."/>
            <person name="Arachchi H.M."/>
            <person name="Berlin A.M."/>
            <person name="Chapman S.B."/>
            <person name="Goldberg J."/>
            <person name="Griggs A."/>
            <person name="Gujja S."/>
            <person name="Hansen M."/>
            <person name="Howarth C."/>
            <person name="Imamovic A."/>
            <person name="Larimer J."/>
            <person name="McCowen C."/>
            <person name="Montmayeur A."/>
            <person name="Murphy C."/>
            <person name="Neiman D."/>
            <person name="Pearson M."/>
            <person name="Priest M."/>
            <person name="Roberts A."/>
            <person name="Saif S."/>
            <person name="Shea T."/>
            <person name="Sisk P."/>
            <person name="Sykes S."/>
            <person name="Wortman J."/>
            <person name="Nusbaum C."/>
            <person name="Birren B."/>
        </authorList>
    </citation>
    <scope>NUCLEOTIDE SEQUENCE [LARGE SCALE GENOMIC DNA]</scope>
    <source>
        <strain evidence="12 13">ATCC 51267</strain>
    </source>
</reference>
<dbReference type="PROSITE" id="PS00501">
    <property type="entry name" value="SPASE_I_1"/>
    <property type="match status" value="1"/>
</dbReference>
<evidence type="ECO:0000256" key="1">
    <source>
        <dbReference type="ARBA" id="ARBA00000677"/>
    </source>
</evidence>
<dbReference type="PROSITE" id="PS00761">
    <property type="entry name" value="SPASE_I_3"/>
    <property type="match status" value="1"/>
</dbReference>
<keyword evidence="8" id="KW-1133">Transmembrane helix</keyword>
<evidence type="ECO:0000256" key="7">
    <source>
        <dbReference type="PIRSR" id="PIRSR600223-1"/>
    </source>
</evidence>
<feature type="active site" evidence="7">
    <location>
        <position position="98"/>
    </location>
</feature>
<feature type="region of interest" description="Disordered" evidence="10">
    <location>
        <begin position="1"/>
        <end position="20"/>
    </location>
</feature>
<sequence>MTKDQSQPELDQRGDQGGEGQTSWFSEIVSTLLYILIFTGIFFLIQQFLFVVVSVDGQSMYPTLENNDRLVLNKVRSIDRFDIVVFPAPDDPDHQYIKRVIGVPGDKIEYIEDDLYLNGEQVEEPYLDHFDGEANFASYITGNFSLESLFGVETVPEGQYFVLGDNRLNSRDSRTFGFVDADNITGETRLQIWPLSDFGYVD</sequence>
<dbReference type="SUPFAM" id="SSF51306">
    <property type="entry name" value="LexA/Signal peptidase"/>
    <property type="match status" value="1"/>
</dbReference>
<dbReference type="GO" id="GO:0009003">
    <property type="term" value="F:signal peptidase activity"/>
    <property type="evidence" value="ECO:0007669"/>
    <property type="project" value="UniProtKB-EC"/>
</dbReference>
<keyword evidence="8" id="KW-0472">Membrane</keyword>
<keyword evidence="6 8" id="KW-0378">Hydrolase</keyword>
<feature type="transmembrane region" description="Helical" evidence="8">
    <location>
        <begin position="32"/>
        <end position="53"/>
    </location>
</feature>
<comment type="similarity">
    <text evidence="3 9">Belongs to the peptidase S26 family.</text>
</comment>
<accession>K9EXL6</accession>
<organism evidence="12 13">
    <name type="scientific">Alloiococcus otitis ATCC 51267</name>
    <dbReference type="NCBI Taxonomy" id="883081"/>
    <lineage>
        <taxon>Bacteria</taxon>
        <taxon>Bacillati</taxon>
        <taxon>Bacillota</taxon>
        <taxon>Bacilli</taxon>
        <taxon>Lactobacillales</taxon>
        <taxon>Carnobacteriaceae</taxon>
        <taxon>Alloiococcus</taxon>
    </lineage>
</organism>
<dbReference type="PANTHER" id="PTHR43390">
    <property type="entry name" value="SIGNAL PEPTIDASE I"/>
    <property type="match status" value="1"/>
</dbReference>
<evidence type="ECO:0000313" key="12">
    <source>
        <dbReference type="EMBL" id="EKU93960.1"/>
    </source>
</evidence>
<dbReference type="EC" id="3.4.21.89" evidence="4 8"/>
<evidence type="ECO:0000313" key="13">
    <source>
        <dbReference type="Proteomes" id="UP000009875"/>
    </source>
</evidence>
<dbReference type="GO" id="GO:0005886">
    <property type="term" value="C:plasma membrane"/>
    <property type="evidence" value="ECO:0007669"/>
    <property type="project" value="UniProtKB-SubCell"/>
</dbReference>
<evidence type="ECO:0000256" key="5">
    <source>
        <dbReference type="ARBA" id="ARBA00022670"/>
    </source>
</evidence>
<name>K9EXL6_9LACT</name>
<feature type="domain" description="Peptidase S26" evidence="11">
    <location>
        <begin position="30"/>
        <end position="193"/>
    </location>
</feature>
<keyword evidence="13" id="KW-1185">Reference proteome</keyword>
<dbReference type="InterPro" id="IPR000223">
    <property type="entry name" value="Pept_S26A_signal_pept_1"/>
</dbReference>
<gene>
    <name evidence="12" type="ORF">HMPREF9698_00440</name>
</gene>
<evidence type="ECO:0000259" key="11">
    <source>
        <dbReference type="Pfam" id="PF10502"/>
    </source>
</evidence>
<dbReference type="NCBIfam" id="TIGR02227">
    <property type="entry name" value="sigpep_I_bact"/>
    <property type="match status" value="1"/>
</dbReference>
<comment type="subcellular location">
    <subcellularLocation>
        <location evidence="2">Cell membrane</location>
        <topology evidence="2">Single-pass type II membrane protein</topology>
    </subcellularLocation>
    <subcellularLocation>
        <location evidence="9">Membrane</location>
        <topology evidence="9">Single-pass type II membrane protein</topology>
    </subcellularLocation>
</comment>
<dbReference type="PRINTS" id="PR00727">
    <property type="entry name" value="LEADERPTASE"/>
</dbReference>
<dbReference type="STRING" id="883081.HMPREF9698_00440"/>
<dbReference type="AlphaFoldDB" id="K9EXL6"/>
<evidence type="ECO:0000256" key="3">
    <source>
        <dbReference type="ARBA" id="ARBA00009370"/>
    </source>
</evidence>
<dbReference type="PATRIC" id="fig|883081.3.peg.440"/>
<dbReference type="PANTHER" id="PTHR43390:SF1">
    <property type="entry name" value="CHLOROPLAST PROCESSING PEPTIDASE"/>
    <property type="match status" value="1"/>
</dbReference>
<comment type="catalytic activity">
    <reaction evidence="1 8">
        <text>Cleavage of hydrophobic, N-terminal signal or leader sequences from secreted and periplasmic proteins.</text>
        <dbReference type="EC" id="3.4.21.89"/>
    </reaction>
</comment>
<dbReference type="eggNOG" id="COG0681">
    <property type="taxonomic scope" value="Bacteria"/>
</dbReference>
<evidence type="ECO:0000256" key="2">
    <source>
        <dbReference type="ARBA" id="ARBA00004401"/>
    </source>
</evidence>
<keyword evidence="5 8" id="KW-0645">Protease</keyword>
<evidence type="ECO:0000256" key="8">
    <source>
        <dbReference type="RuleBase" id="RU003993"/>
    </source>
</evidence>
<dbReference type="PROSITE" id="PS00760">
    <property type="entry name" value="SPASE_I_2"/>
    <property type="match status" value="1"/>
</dbReference>
<dbReference type="InterPro" id="IPR036286">
    <property type="entry name" value="LexA/Signal_pep-like_sf"/>
</dbReference>
<evidence type="ECO:0000256" key="9">
    <source>
        <dbReference type="RuleBase" id="RU362042"/>
    </source>
</evidence>
<proteinExistence type="inferred from homology"/>
<dbReference type="InterPro" id="IPR019758">
    <property type="entry name" value="Pept_S26A_signal_pept_1_CS"/>
</dbReference>
<dbReference type="Pfam" id="PF10502">
    <property type="entry name" value="Peptidase_S26"/>
    <property type="match status" value="1"/>
</dbReference>
<dbReference type="RefSeq" id="WP_003776909.1">
    <property type="nucleotide sequence ID" value="NZ_JH992957.1"/>
</dbReference>
<protein>
    <recommendedName>
        <fullName evidence="4 8">Signal peptidase I</fullName>
        <ecNumber evidence="4 8">3.4.21.89</ecNumber>
    </recommendedName>
</protein>
<dbReference type="Proteomes" id="UP000009875">
    <property type="component" value="Unassembled WGS sequence"/>
</dbReference>
<keyword evidence="8" id="KW-0812">Transmembrane</keyword>
<evidence type="ECO:0000256" key="6">
    <source>
        <dbReference type="ARBA" id="ARBA00022801"/>
    </source>
</evidence>